<dbReference type="Proteomes" id="UP000663828">
    <property type="component" value="Unassembled WGS sequence"/>
</dbReference>
<keyword evidence="3" id="KW-1185">Reference proteome</keyword>
<dbReference type="AlphaFoldDB" id="A0A814TDK8"/>
<sequence length="548" mass="64492">MSKLKSLKQKFIPTKSTEKHHLVLNHSHSSRAPRERDGLDENHVNLLTNWLEELNRQRLITMTDQNDIVIMPGGKHDQAQQIFINNNDIDSYMRTRGNQDLNPNEADMIDMLDIARILLRFEYVQESSGQLSFMAHTIALDSNELQWLMSIIRDVRPNSETFETDIKLYDGESTQTLSVPYEHMTPTDDVRTVAIYLFQNGHIRYDTETGSYAYRYIEPDVLLDEKSKSPERIRQHHLLSYHIRQVYVDKQNKRMEVEFIHEPERYLVLPMHWYYRAEEHDFDRNYIIDILLANGGRVEHDKFIFNNETYSLREARNIRTTSARTQSTMMKILNLTPRQKHDLIRCYVDLVIENDGTKQDESNELVVLENPTDGHHLYFTPEHSQLIRQNRFQRQDVIHILVKNSQIRLDESGSWLLYYNKQHIKLPSSIIPSSSTATASEPTVSLQDISDAMATVHDVQSDNFEQYHRIIDYMCRHGFITWDKKAKLIRLYFTDQILLLPMDHLRSILDPRIVSSAVAHDNVLPFRSRQLSHWLLNNSCMKLGSFRQ</sequence>
<evidence type="ECO:0000313" key="3">
    <source>
        <dbReference type="Proteomes" id="UP000663828"/>
    </source>
</evidence>
<protein>
    <submittedName>
        <fullName evidence="2">Uncharacterized protein</fullName>
    </submittedName>
</protein>
<name>A0A814TDK8_ADIRI</name>
<evidence type="ECO:0000313" key="1">
    <source>
        <dbReference type="EMBL" id="CAF1107226.1"/>
    </source>
</evidence>
<dbReference type="EMBL" id="CAJNOR010001535">
    <property type="protein sequence ID" value="CAF1159389.1"/>
    <property type="molecule type" value="Genomic_DNA"/>
</dbReference>
<organism evidence="2 3">
    <name type="scientific">Adineta ricciae</name>
    <name type="common">Rotifer</name>
    <dbReference type="NCBI Taxonomy" id="249248"/>
    <lineage>
        <taxon>Eukaryota</taxon>
        <taxon>Metazoa</taxon>
        <taxon>Spiralia</taxon>
        <taxon>Gnathifera</taxon>
        <taxon>Rotifera</taxon>
        <taxon>Eurotatoria</taxon>
        <taxon>Bdelloidea</taxon>
        <taxon>Adinetida</taxon>
        <taxon>Adinetidae</taxon>
        <taxon>Adineta</taxon>
    </lineage>
</organism>
<dbReference type="OrthoDB" id="10023487at2759"/>
<comment type="caution">
    <text evidence="2">The sequence shown here is derived from an EMBL/GenBank/DDBJ whole genome shotgun (WGS) entry which is preliminary data.</text>
</comment>
<evidence type="ECO:0000313" key="2">
    <source>
        <dbReference type="EMBL" id="CAF1159389.1"/>
    </source>
</evidence>
<accession>A0A814TDK8</accession>
<reference evidence="2" key="1">
    <citation type="submission" date="2021-02" db="EMBL/GenBank/DDBJ databases">
        <authorList>
            <person name="Nowell W R."/>
        </authorList>
    </citation>
    <scope>NUCLEOTIDE SEQUENCE</scope>
</reference>
<dbReference type="EMBL" id="CAJNOJ010000099">
    <property type="protein sequence ID" value="CAF1107226.1"/>
    <property type="molecule type" value="Genomic_DNA"/>
</dbReference>
<dbReference type="Proteomes" id="UP000663852">
    <property type="component" value="Unassembled WGS sequence"/>
</dbReference>
<proteinExistence type="predicted"/>
<gene>
    <name evidence="1" type="ORF">EDS130_LOCUS20308</name>
    <name evidence="2" type="ORF">XAT740_LOCUS21397</name>
</gene>